<feature type="region of interest" description="Disordered" evidence="1">
    <location>
        <begin position="1"/>
        <end position="23"/>
    </location>
</feature>
<gene>
    <name evidence="2" type="ORF">E2C01_083536</name>
</gene>
<protein>
    <submittedName>
        <fullName evidence="2">Uncharacterized protein</fullName>
    </submittedName>
</protein>
<evidence type="ECO:0000313" key="2">
    <source>
        <dbReference type="EMBL" id="MPC88620.1"/>
    </source>
</evidence>
<organism evidence="2 3">
    <name type="scientific">Portunus trituberculatus</name>
    <name type="common">Swimming crab</name>
    <name type="synonym">Neptunus trituberculatus</name>
    <dbReference type="NCBI Taxonomy" id="210409"/>
    <lineage>
        <taxon>Eukaryota</taxon>
        <taxon>Metazoa</taxon>
        <taxon>Ecdysozoa</taxon>
        <taxon>Arthropoda</taxon>
        <taxon>Crustacea</taxon>
        <taxon>Multicrustacea</taxon>
        <taxon>Malacostraca</taxon>
        <taxon>Eumalacostraca</taxon>
        <taxon>Eucarida</taxon>
        <taxon>Decapoda</taxon>
        <taxon>Pleocyemata</taxon>
        <taxon>Brachyura</taxon>
        <taxon>Eubrachyura</taxon>
        <taxon>Portunoidea</taxon>
        <taxon>Portunidae</taxon>
        <taxon>Portuninae</taxon>
        <taxon>Portunus</taxon>
    </lineage>
</organism>
<evidence type="ECO:0000313" key="3">
    <source>
        <dbReference type="Proteomes" id="UP000324222"/>
    </source>
</evidence>
<proteinExistence type="predicted"/>
<name>A0A5B7IVG4_PORTR</name>
<evidence type="ECO:0000256" key="1">
    <source>
        <dbReference type="SAM" id="MobiDB-lite"/>
    </source>
</evidence>
<keyword evidence="3" id="KW-1185">Reference proteome</keyword>
<dbReference type="Proteomes" id="UP000324222">
    <property type="component" value="Unassembled WGS sequence"/>
</dbReference>
<dbReference type="EMBL" id="VSRR010078351">
    <property type="protein sequence ID" value="MPC88620.1"/>
    <property type="molecule type" value="Genomic_DNA"/>
</dbReference>
<accession>A0A5B7IVG4</accession>
<sequence>MLSLASAGETHSHSTNSSQVEHHRCNTCPATKLLYYMRHCFSYCWEVVDSMNVSHLTQM</sequence>
<dbReference type="AlphaFoldDB" id="A0A5B7IVG4"/>
<comment type="caution">
    <text evidence="2">The sequence shown here is derived from an EMBL/GenBank/DDBJ whole genome shotgun (WGS) entry which is preliminary data.</text>
</comment>
<reference evidence="2 3" key="1">
    <citation type="submission" date="2019-05" db="EMBL/GenBank/DDBJ databases">
        <title>Another draft genome of Portunus trituberculatus and its Hox gene families provides insights of decapod evolution.</title>
        <authorList>
            <person name="Jeong J.-H."/>
            <person name="Song I."/>
            <person name="Kim S."/>
            <person name="Choi T."/>
            <person name="Kim D."/>
            <person name="Ryu S."/>
            <person name="Kim W."/>
        </authorList>
    </citation>
    <scope>NUCLEOTIDE SEQUENCE [LARGE SCALE GENOMIC DNA]</scope>
    <source>
        <tissue evidence="2">Muscle</tissue>
    </source>
</reference>